<comment type="caution">
    <text evidence="2">The sequence shown here is derived from an EMBL/GenBank/DDBJ whole genome shotgun (WGS) entry which is preliminary data.</text>
</comment>
<dbReference type="Proteomes" id="UP000585474">
    <property type="component" value="Unassembled WGS sequence"/>
</dbReference>
<evidence type="ECO:0000313" key="2">
    <source>
        <dbReference type="EMBL" id="GFY94720.1"/>
    </source>
</evidence>
<feature type="compositionally biased region" description="Basic and acidic residues" evidence="1">
    <location>
        <begin position="20"/>
        <end position="31"/>
    </location>
</feature>
<feature type="compositionally biased region" description="Polar residues" evidence="1">
    <location>
        <begin position="200"/>
        <end position="211"/>
    </location>
</feature>
<sequence length="225" mass="23529">MLSGGRTRGWSGFVRSWLGPDREPKDARDRPGALGAALVDDPGGVHDSDVEAIDGVRAVAVNVGEVGLDMEPGGDARVAGGEIDEVGTAGRVEHGGGAESGDPVPSRLDAGADVGVGETRNRSLKVWEPEERGLFQVLCESYAVEAEERLATPCSVVVPAVGGRPRDPENVAQIQGARGGGVGGLGGCREGEKEKKEGHQTQAQLQNHHQTQVQLQLHSQIQLNL</sequence>
<evidence type="ECO:0000313" key="3">
    <source>
        <dbReference type="Proteomes" id="UP000585474"/>
    </source>
</evidence>
<name>A0A7J0F7Q1_9ERIC</name>
<gene>
    <name evidence="2" type="ORF">Acr_10g0001050</name>
</gene>
<feature type="compositionally biased region" description="Basic and acidic residues" evidence="1">
    <location>
        <begin position="189"/>
        <end position="199"/>
    </location>
</feature>
<organism evidence="2 3">
    <name type="scientific">Actinidia rufa</name>
    <dbReference type="NCBI Taxonomy" id="165716"/>
    <lineage>
        <taxon>Eukaryota</taxon>
        <taxon>Viridiplantae</taxon>
        <taxon>Streptophyta</taxon>
        <taxon>Embryophyta</taxon>
        <taxon>Tracheophyta</taxon>
        <taxon>Spermatophyta</taxon>
        <taxon>Magnoliopsida</taxon>
        <taxon>eudicotyledons</taxon>
        <taxon>Gunneridae</taxon>
        <taxon>Pentapetalae</taxon>
        <taxon>asterids</taxon>
        <taxon>Ericales</taxon>
        <taxon>Actinidiaceae</taxon>
        <taxon>Actinidia</taxon>
    </lineage>
</organism>
<feature type="region of interest" description="Disordered" evidence="1">
    <location>
        <begin position="88"/>
        <end position="115"/>
    </location>
</feature>
<feature type="region of interest" description="Disordered" evidence="1">
    <location>
        <begin position="1"/>
        <end position="46"/>
    </location>
</feature>
<dbReference type="AlphaFoldDB" id="A0A7J0F7Q1"/>
<reference evidence="2 3" key="1">
    <citation type="submission" date="2019-07" db="EMBL/GenBank/DDBJ databases">
        <title>De Novo Assembly of kiwifruit Actinidia rufa.</title>
        <authorList>
            <person name="Sugita-Konishi S."/>
            <person name="Sato K."/>
            <person name="Mori E."/>
            <person name="Abe Y."/>
            <person name="Kisaki G."/>
            <person name="Hamano K."/>
            <person name="Suezawa K."/>
            <person name="Otani M."/>
            <person name="Fukuda T."/>
            <person name="Manabe T."/>
            <person name="Gomi K."/>
            <person name="Tabuchi M."/>
            <person name="Akimitsu K."/>
            <person name="Kataoka I."/>
        </authorList>
    </citation>
    <scope>NUCLEOTIDE SEQUENCE [LARGE SCALE GENOMIC DNA]</scope>
    <source>
        <strain evidence="3">cv. Fuchu</strain>
    </source>
</reference>
<keyword evidence="3" id="KW-1185">Reference proteome</keyword>
<feature type="compositionally biased region" description="Gly residues" evidence="1">
    <location>
        <begin position="177"/>
        <end position="188"/>
    </location>
</feature>
<feature type="region of interest" description="Disordered" evidence="1">
    <location>
        <begin position="173"/>
        <end position="211"/>
    </location>
</feature>
<evidence type="ECO:0000256" key="1">
    <source>
        <dbReference type="SAM" id="MobiDB-lite"/>
    </source>
</evidence>
<accession>A0A7J0F7Q1</accession>
<proteinExistence type="predicted"/>
<dbReference type="EMBL" id="BJWL01000010">
    <property type="protein sequence ID" value="GFY94720.1"/>
    <property type="molecule type" value="Genomic_DNA"/>
</dbReference>
<protein>
    <submittedName>
        <fullName evidence="2">Uncharacterized protein</fullName>
    </submittedName>
</protein>